<reference evidence="2 3" key="1">
    <citation type="submission" date="2020-06" db="EMBL/GenBank/DDBJ databases">
        <title>Genome sequence of Rhizobium sp strain ADMK78.</title>
        <authorList>
            <person name="Rahi P."/>
        </authorList>
    </citation>
    <scope>NUCLEOTIDE SEQUENCE [LARGE SCALE GENOMIC DNA]</scope>
    <source>
        <strain evidence="2 3">ADMK78</strain>
    </source>
</reference>
<dbReference type="RefSeq" id="WP_138288316.1">
    <property type="nucleotide sequence ID" value="NZ_CP058350.1"/>
</dbReference>
<gene>
    <name evidence="2" type="ORF">FE840_009540</name>
</gene>
<evidence type="ECO:0000313" key="3">
    <source>
        <dbReference type="Proteomes" id="UP000308530"/>
    </source>
</evidence>
<proteinExistence type="predicted"/>
<protein>
    <submittedName>
        <fullName evidence="2">Uncharacterized protein</fullName>
    </submittedName>
</protein>
<organism evidence="2 3">
    <name type="scientific">Peteryoungia desertarenae</name>
    <dbReference type="NCBI Taxonomy" id="1813451"/>
    <lineage>
        <taxon>Bacteria</taxon>
        <taxon>Pseudomonadati</taxon>
        <taxon>Pseudomonadota</taxon>
        <taxon>Alphaproteobacteria</taxon>
        <taxon>Hyphomicrobiales</taxon>
        <taxon>Rhizobiaceae</taxon>
        <taxon>Peteryoungia</taxon>
    </lineage>
</organism>
<feature type="transmembrane region" description="Helical" evidence="1">
    <location>
        <begin position="45"/>
        <end position="66"/>
    </location>
</feature>
<keyword evidence="1" id="KW-0812">Transmembrane</keyword>
<name>A0ABX6QNF8_9HYPH</name>
<accession>A0ABX6QNF8</accession>
<evidence type="ECO:0000256" key="1">
    <source>
        <dbReference type="SAM" id="Phobius"/>
    </source>
</evidence>
<keyword evidence="3" id="KW-1185">Reference proteome</keyword>
<keyword evidence="1" id="KW-1133">Transmembrane helix</keyword>
<dbReference type="EMBL" id="CP058350">
    <property type="protein sequence ID" value="QLF69765.1"/>
    <property type="molecule type" value="Genomic_DNA"/>
</dbReference>
<dbReference type="Proteomes" id="UP000308530">
    <property type="component" value="Chromosome"/>
</dbReference>
<sequence>MATRHIIENDLSHDPLAEASQRTGFRTPYPASAFRGPLFETRDTIALILATVMLLGPLAMMPLGLAG</sequence>
<keyword evidence="1" id="KW-0472">Membrane</keyword>
<evidence type="ECO:0000313" key="2">
    <source>
        <dbReference type="EMBL" id="QLF69765.1"/>
    </source>
</evidence>